<evidence type="ECO:0000256" key="1">
    <source>
        <dbReference type="ARBA" id="ARBA00023002"/>
    </source>
</evidence>
<dbReference type="InterPro" id="IPR050523">
    <property type="entry name" value="AKR_Detox_Biosynth"/>
</dbReference>
<sequence length="328" mass="34975">MSALCVGTHQLGGDWGPDTDAAKDAVRAAFDRGITFFDGAASYGNGRADAAFAEAMRDILRGRRDEIVLCAKVGLRHDDSAASRRVRDASAGFLRESLDGTLRTLGTDHVDVVMLHFPDPSTGLDETAAALTGLVDSGRARAIGVSNVTPAELTAFAGRAKLSVAQFPFSVLAREPGGSIAATCDRLGIAGMAWAPLAQGFLTDHPPAPADLPEGDYRRYTPWFNDGHWGARFAFAGRFRDLASGYGLRASQVALAWIRQVAPCVVPVFGVQSQKQLLENLGCLDVVLDDAGLAAIGALADDVPPMDLLDAIPRPDRTSRWRRDEEET</sequence>
<dbReference type="EMBL" id="JAVHUY010000063">
    <property type="protein sequence ID" value="MDQ7910828.1"/>
    <property type="molecule type" value="Genomic_DNA"/>
</dbReference>
<protein>
    <submittedName>
        <fullName evidence="3">Aldo/keto reductase</fullName>
    </submittedName>
</protein>
<organism evidence="3 4">
    <name type="scientific">Phytohabitans maris</name>
    <dbReference type="NCBI Taxonomy" id="3071409"/>
    <lineage>
        <taxon>Bacteria</taxon>
        <taxon>Bacillati</taxon>
        <taxon>Actinomycetota</taxon>
        <taxon>Actinomycetes</taxon>
        <taxon>Micromonosporales</taxon>
        <taxon>Micromonosporaceae</taxon>
    </lineage>
</organism>
<evidence type="ECO:0000313" key="3">
    <source>
        <dbReference type="EMBL" id="MDQ7910828.1"/>
    </source>
</evidence>
<keyword evidence="4" id="KW-1185">Reference proteome</keyword>
<keyword evidence="1" id="KW-0560">Oxidoreductase</keyword>
<reference evidence="3 4" key="1">
    <citation type="submission" date="2023-08" db="EMBL/GenBank/DDBJ databases">
        <title>Phytohabitans sansha sp. nov., isolated from marine sediment.</title>
        <authorList>
            <person name="Zhao Y."/>
            <person name="Yi K."/>
        </authorList>
    </citation>
    <scope>NUCLEOTIDE SEQUENCE [LARGE SCALE GENOMIC DNA]</scope>
    <source>
        <strain evidence="3 4">ZYX-F-186</strain>
    </source>
</reference>
<dbReference type="Proteomes" id="UP001230908">
    <property type="component" value="Unassembled WGS sequence"/>
</dbReference>
<comment type="caution">
    <text evidence="3">The sequence shown here is derived from an EMBL/GenBank/DDBJ whole genome shotgun (WGS) entry which is preliminary data.</text>
</comment>
<feature type="domain" description="NADP-dependent oxidoreductase" evidence="2">
    <location>
        <begin position="4"/>
        <end position="299"/>
    </location>
</feature>
<dbReference type="PANTHER" id="PTHR43364:SF4">
    <property type="entry name" value="NAD(P)-LINKED OXIDOREDUCTASE SUPERFAMILY PROTEIN"/>
    <property type="match status" value="1"/>
</dbReference>
<dbReference type="PANTHER" id="PTHR43364">
    <property type="entry name" value="NADH-SPECIFIC METHYLGLYOXAL REDUCTASE-RELATED"/>
    <property type="match status" value="1"/>
</dbReference>
<dbReference type="Gene3D" id="3.20.20.100">
    <property type="entry name" value="NADP-dependent oxidoreductase domain"/>
    <property type="match status" value="1"/>
</dbReference>
<dbReference type="SUPFAM" id="SSF51430">
    <property type="entry name" value="NAD(P)-linked oxidoreductase"/>
    <property type="match status" value="1"/>
</dbReference>
<proteinExistence type="predicted"/>
<name>A0ABU0ZUW0_9ACTN</name>
<evidence type="ECO:0000313" key="4">
    <source>
        <dbReference type="Proteomes" id="UP001230908"/>
    </source>
</evidence>
<accession>A0ABU0ZUW0</accession>
<dbReference type="RefSeq" id="WP_308718070.1">
    <property type="nucleotide sequence ID" value="NZ_JAVHUY010000063.1"/>
</dbReference>
<dbReference type="InterPro" id="IPR036812">
    <property type="entry name" value="NAD(P)_OxRdtase_dom_sf"/>
</dbReference>
<dbReference type="Pfam" id="PF00248">
    <property type="entry name" value="Aldo_ket_red"/>
    <property type="match status" value="1"/>
</dbReference>
<dbReference type="InterPro" id="IPR023210">
    <property type="entry name" value="NADP_OxRdtase_dom"/>
</dbReference>
<gene>
    <name evidence="3" type="ORF">RB614_40685</name>
</gene>
<evidence type="ECO:0000259" key="2">
    <source>
        <dbReference type="Pfam" id="PF00248"/>
    </source>
</evidence>